<accession>A0A699T034</accession>
<organism evidence="1">
    <name type="scientific">Tanacetum cinerariifolium</name>
    <name type="common">Dalmatian daisy</name>
    <name type="synonym">Chrysanthemum cinerariifolium</name>
    <dbReference type="NCBI Taxonomy" id="118510"/>
    <lineage>
        <taxon>Eukaryota</taxon>
        <taxon>Viridiplantae</taxon>
        <taxon>Streptophyta</taxon>
        <taxon>Embryophyta</taxon>
        <taxon>Tracheophyta</taxon>
        <taxon>Spermatophyta</taxon>
        <taxon>Magnoliopsida</taxon>
        <taxon>eudicotyledons</taxon>
        <taxon>Gunneridae</taxon>
        <taxon>Pentapetalae</taxon>
        <taxon>asterids</taxon>
        <taxon>campanulids</taxon>
        <taxon>Asterales</taxon>
        <taxon>Asteraceae</taxon>
        <taxon>Asteroideae</taxon>
        <taxon>Anthemideae</taxon>
        <taxon>Anthemidinae</taxon>
        <taxon>Tanacetum</taxon>
    </lineage>
</organism>
<reference evidence="1" key="1">
    <citation type="journal article" date="2019" name="Sci. Rep.">
        <title>Draft genome of Tanacetum cinerariifolium, the natural source of mosquito coil.</title>
        <authorList>
            <person name="Yamashiro T."/>
            <person name="Shiraishi A."/>
            <person name="Satake H."/>
            <person name="Nakayama K."/>
        </authorList>
    </citation>
    <scope>NUCLEOTIDE SEQUENCE</scope>
</reference>
<dbReference type="AlphaFoldDB" id="A0A699T034"/>
<dbReference type="EMBL" id="BKCJ011199722">
    <property type="protein sequence ID" value="GFD02689.1"/>
    <property type="molecule type" value="Genomic_DNA"/>
</dbReference>
<sequence length="38" mass="4135">MFDGTLATFDAKWESFSNQVIAQFKGNKVGLDLGGIDL</sequence>
<name>A0A699T034_TANCI</name>
<feature type="non-terminal residue" evidence="1">
    <location>
        <position position="38"/>
    </location>
</feature>
<comment type="caution">
    <text evidence="1">The sequence shown here is derived from an EMBL/GenBank/DDBJ whole genome shotgun (WGS) entry which is preliminary data.</text>
</comment>
<protein>
    <submittedName>
        <fullName evidence="1">Uncharacterized protein</fullName>
    </submittedName>
</protein>
<proteinExistence type="predicted"/>
<evidence type="ECO:0000313" key="1">
    <source>
        <dbReference type="EMBL" id="GFD02689.1"/>
    </source>
</evidence>
<gene>
    <name evidence="1" type="ORF">Tci_874658</name>
</gene>